<dbReference type="InParanoid" id="A0A024GF82"/>
<dbReference type="GO" id="GO:0006508">
    <property type="term" value="P:proteolysis"/>
    <property type="evidence" value="ECO:0007669"/>
    <property type="project" value="UniProtKB-KW"/>
</dbReference>
<evidence type="ECO:0000256" key="2">
    <source>
        <dbReference type="ARBA" id="ARBA00022670"/>
    </source>
</evidence>
<comment type="caution">
    <text evidence="7">The sequence shown here is derived from an EMBL/GenBank/DDBJ whole genome shotgun (WGS) entry which is preliminary data.</text>
</comment>
<accession>A0A024GF82</accession>
<evidence type="ECO:0000313" key="8">
    <source>
        <dbReference type="Proteomes" id="UP000053237"/>
    </source>
</evidence>
<proteinExistence type="inferred from homology"/>
<keyword evidence="5" id="KW-0325">Glycoprotein</keyword>
<dbReference type="GO" id="GO:0070008">
    <property type="term" value="F:serine-type exopeptidase activity"/>
    <property type="evidence" value="ECO:0007669"/>
    <property type="project" value="InterPro"/>
</dbReference>
<dbReference type="OrthoDB" id="2130629at2759"/>
<evidence type="ECO:0000256" key="6">
    <source>
        <dbReference type="SAM" id="Phobius"/>
    </source>
</evidence>
<dbReference type="EMBL" id="CAIX01000100">
    <property type="protein sequence ID" value="CCI45534.1"/>
    <property type="molecule type" value="Genomic_DNA"/>
</dbReference>
<keyword evidence="6" id="KW-0472">Membrane</keyword>
<feature type="transmembrane region" description="Helical" evidence="6">
    <location>
        <begin position="53"/>
        <end position="71"/>
    </location>
</feature>
<dbReference type="Proteomes" id="UP000053237">
    <property type="component" value="Unassembled WGS sequence"/>
</dbReference>
<dbReference type="SUPFAM" id="SSF53474">
    <property type="entry name" value="alpha/beta-Hydrolases"/>
    <property type="match status" value="1"/>
</dbReference>
<dbReference type="Gene3D" id="1.20.120.980">
    <property type="entry name" value="Serine carboxypeptidase S28, SKS domain"/>
    <property type="match status" value="1"/>
</dbReference>
<sequence>MNDSESSPLLSPPRFSEYVKVSSIEEDRSTRTQSVPARKNVSSHWSNLSFRPIQFIFLVAILVGVFIFALLRYKDYQRSIDPLRIIAFNTYFDTSKLTWSEEWITQRVDHFSWPSTYTSSQPPLFYKQRYLINNQTWDPNDPKAPIFFYTGNEASDVTLYANHTGLMWEYASHFKALIVFAEHRFYGLSQPFNSSQLIPSQLRYLSHEQAVADYAVLLKHIQDRFHGERHPVIAFGGSYGGMLAAWFRIKYPGIVHGAIASSAPIFGFPEGYPTINVSDYWKIVTQNAQITAGSAANCVENVREAWNVLFSLAETLSGRSQLAKIFHTCGPLEHISDVHHLALWSLNAFSVLSMGNYPYPSAYLSNGKAELPAWPMHSACSFLADQHPDPITLVSSLFRAVSVLYNATKQMECVNVPRNMQSIDGIWDFHYCTEMLPQETYFSSNGITDMFWNRTVTMTFVRQHCERVWGTVPDPEFIRILYGDASSLLSAASNIVFTNGMLDPWRCCGVKKSPARNKRIKVLNIEKAAHHLDLFFHHSDDPKAVIDARYVQVSNIRSWIEEFYYITTK</sequence>
<evidence type="ECO:0000256" key="4">
    <source>
        <dbReference type="ARBA" id="ARBA00022801"/>
    </source>
</evidence>
<keyword evidence="6" id="KW-0812">Transmembrane</keyword>
<keyword evidence="6" id="KW-1133">Transmembrane helix</keyword>
<keyword evidence="4" id="KW-0378">Hydrolase</keyword>
<evidence type="ECO:0000256" key="5">
    <source>
        <dbReference type="ARBA" id="ARBA00023180"/>
    </source>
</evidence>
<dbReference type="PANTHER" id="PTHR11010:SF38">
    <property type="entry name" value="LYSOSOMAL PRO-X CARBOXYPEPTIDASE"/>
    <property type="match status" value="1"/>
</dbReference>
<gene>
    <name evidence="7" type="ORF">BN9_064310</name>
</gene>
<dbReference type="Pfam" id="PF05577">
    <property type="entry name" value="Peptidase_S28"/>
    <property type="match status" value="1"/>
</dbReference>
<name>A0A024GF82_9STRA</name>
<keyword evidence="3" id="KW-0732">Signal</keyword>
<dbReference type="AlphaFoldDB" id="A0A024GF82"/>
<dbReference type="PANTHER" id="PTHR11010">
    <property type="entry name" value="PROTEASE S28 PRO-X CARBOXYPEPTIDASE-RELATED"/>
    <property type="match status" value="1"/>
</dbReference>
<dbReference type="InterPro" id="IPR029058">
    <property type="entry name" value="AB_hydrolase_fold"/>
</dbReference>
<evidence type="ECO:0000313" key="7">
    <source>
        <dbReference type="EMBL" id="CCI45534.1"/>
    </source>
</evidence>
<dbReference type="InterPro" id="IPR042269">
    <property type="entry name" value="Ser_carbopepase_S28_SKS"/>
</dbReference>
<dbReference type="Gene3D" id="3.40.50.1820">
    <property type="entry name" value="alpha/beta hydrolase"/>
    <property type="match status" value="1"/>
</dbReference>
<keyword evidence="8" id="KW-1185">Reference proteome</keyword>
<dbReference type="InterPro" id="IPR008758">
    <property type="entry name" value="Peptidase_S28"/>
</dbReference>
<evidence type="ECO:0000256" key="3">
    <source>
        <dbReference type="ARBA" id="ARBA00022729"/>
    </source>
</evidence>
<comment type="similarity">
    <text evidence="1">Belongs to the peptidase S28 family.</text>
</comment>
<evidence type="ECO:0008006" key="9">
    <source>
        <dbReference type="Google" id="ProtNLM"/>
    </source>
</evidence>
<organism evidence="7 8">
    <name type="scientific">Albugo candida</name>
    <dbReference type="NCBI Taxonomy" id="65357"/>
    <lineage>
        <taxon>Eukaryota</taxon>
        <taxon>Sar</taxon>
        <taxon>Stramenopiles</taxon>
        <taxon>Oomycota</taxon>
        <taxon>Peronosporomycetes</taxon>
        <taxon>Albuginales</taxon>
        <taxon>Albuginaceae</taxon>
        <taxon>Albugo</taxon>
    </lineage>
</organism>
<protein>
    <recommendedName>
        <fullName evidence="9">Lysosomal Pro-X carboxypeptidase</fullName>
    </recommendedName>
</protein>
<evidence type="ECO:0000256" key="1">
    <source>
        <dbReference type="ARBA" id="ARBA00011079"/>
    </source>
</evidence>
<reference evidence="7 8" key="1">
    <citation type="submission" date="2012-05" db="EMBL/GenBank/DDBJ databases">
        <title>Recombination and specialization in a pathogen metapopulation.</title>
        <authorList>
            <person name="Gardiner A."/>
            <person name="Kemen E."/>
            <person name="Schultz-Larsen T."/>
            <person name="MacLean D."/>
            <person name="Van Oosterhout C."/>
            <person name="Jones J.D.G."/>
        </authorList>
    </citation>
    <scope>NUCLEOTIDE SEQUENCE [LARGE SCALE GENOMIC DNA]</scope>
    <source>
        <strain evidence="7 8">Ac Nc2</strain>
    </source>
</reference>
<dbReference type="STRING" id="65357.A0A024GF82"/>
<keyword evidence="2" id="KW-0645">Protease</keyword>
<dbReference type="GO" id="GO:0008239">
    <property type="term" value="F:dipeptidyl-peptidase activity"/>
    <property type="evidence" value="ECO:0007669"/>
    <property type="project" value="TreeGrafter"/>
</dbReference>